<dbReference type="InterPro" id="IPR030392">
    <property type="entry name" value="S74_ICA"/>
</dbReference>
<gene>
    <name evidence="2" type="ordered locus">PAJ_0772</name>
</gene>
<dbReference type="HOGENOM" id="CLU_051484_0_0_6"/>
<accession>A0A0H3L250</accession>
<dbReference type="PROSITE" id="PS51688">
    <property type="entry name" value="ICA"/>
    <property type="match status" value="1"/>
</dbReference>
<proteinExistence type="predicted"/>
<organism evidence="2 3">
    <name type="scientific">Pantoea ananatis (strain AJ13355)</name>
    <dbReference type="NCBI Taxonomy" id="932677"/>
    <lineage>
        <taxon>Bacteria</taxon>
        <taxon>Pseudomonadati</taxon>
        <taxon>Pseudomonadota</taxon>
        <taxon>Gammaproteobacteria</taxon>
        <taxon>Enterobacterales</taxon>
        <taxon>Erwiniaceae</taxon>
        <taxon>Pantoea</taxon>
    </lineage>
</organism>
<dbReference type="Proteomes" id="UP000006690">
    <property type="component" value="Chromosome"/>
</dbReference>
<evidence type="ECO:0000313" key="2">
    <source>
        <dbReference type="EMBL" id="BAK10852.1"/>
    </source>
</evidence>
<dbReference type="AlphaFoldDB" id="A0A0H3L250"/>
<name>A0A0H3L250_PANAA</name>
<dbReference type="eggNOG" id="ENOG5030H6M">
    <property type="taxonomic scope" value="Bacteria"/>
</dbReference>
<dbReference type="RefSeq" id="WP_014593394.1">
    <property type="nucleotide sequence ID" value="NC_017531.2"/>
</dbReference>
<evidence type="ECO:0000259" key="1">
    <source>
        <dbReference type="PROSITE" id="PS51688"/>
    </source>
</evidence>
<dbReference type="PATRIC" id="fig|932677.3.peg.876"/>
<feature type="domain" description="Peptidase S74" evidence="1">
    <location>
        <begin position="310"/>
        <end position="417"/>
    </location>
</feature>
<sequence length="425" mass="45486">MPAGTIALTNKSATVAGTGTSFTTELKVGDFVYVNVGGAPYTLVAANITSDTQLTLSVAFDGPTTSGLAWNSVPASLQVAITQKILNDFASVARGRILDFQNWQKIYSDAQSVDVIRPDRTTFTGPSWGYMAAQYANKADKSALDAYAKKGANSDITSLSGMTTALSIAQGGTGAKTKADAWIALATFGNSAGTAAQGNDNRLNSLDGKSGGSVSSQIFVNQQSSDVADLPLILRRSQYVNGVWFGGGIRFYLRSDLSQEGADMYIQRNSNGERLFYQRIFNGDGSIPAVFSFSSNGSYYAYNGSFQSLSDKRIKDEIETIKDPLAKMKQISGVTFRRRDTGNWGIGFIAQDVETVFPEAVSDLSYDVTLKDGSVVKGVKSPDTANVAAALHHEAILALMEKIEQRDAAIEELQKRVRAIDGLDA</sequence>
<dbReference type="OrthoDB" id="6683604at2"/>
<evidence type="ECO:0000313" key="3">
    <source>
        <dbReference type="Proteomes" id="UP000006690"/>
    </source>
</evidence>
<dbReference type="KEGG" id="paj:PAJ_0772"/>
<dbReference type="Pfam" id="PF13884">
    <property type="entry name" value="Peptidase_S74"/>
    <property type="match status" value="1"/>
</dbReference>
<dbReference type="EMBL" id="AP012032">
    <property type="protein sequence ID" value="BAK10852.1"/>
    <property type="molecule type" value="Genomic_DNA"/>
</dbReference>
<reference evidence="3" key="1">
    <citation type="journal article" date="2012" name="Appl. Microbiol. Biotechnol.">
        <title>The complete genome sequence of Pantoea ananatis AJ13355, an organism with great biotechnological potential.</title>
        <authorList>
            <person name="Hara Y."/>
            <person name="Kadotani N."/>
            <person name="Izui H."/>
            <person name="Katashkina J.I."/>
            <person name="Kuvaeva T.M."/>
            <person name="Andreeva I.G."/>
            <person name="Golubeva L.I."/>
            <person name="Malko D.B."/>
            <person name="Makeev V.J."/>
            <person name="Mashko S.V."/>
            <person name="Kozlov Y.I."/>
        </authorList>
    </citation>
    <scope>NUCLEOTIDE SEQUENCE [LARGE SCALE GENOMIC DNA]</scope>
    <source>
        <strain evidence="3">AJ13355</strain>
    </source>
</reference>
<protein>
    <recommendedName>
        <fullName evidence="1">Peptidase S74 domain-containing protein</fullName>
    </recommendedName>
</protein>